<comment type="caution">
    <text evidence="10">The sequence shown here is derived from an EMBL/GenBank/DDBJ whole genome shotgun (WGS) entry which is preliminary data.</text>
</comment>
<accession>A0A1W9S203</accession>
<organism evidence="10 11">
    <name type="scientific">Candidatus Coatesbacteria bacterium 4484_99</name>
    <dbReference type="NCBI Taxonomy" id="1970774"/>
    <lineage>
        <taxon>Bacteria</taxon>
        <taxon>Candidatus Coatesiibacteriota</taxon>
    </lineage>
</organism>
<dbReference type="SUPFAM" id="SSF53756">
    <property type="entry name" value="UDP-Glycosyltransferase/glycogen phosphorylase"/>
    <property type="match status" value="1"/>
</dbReference>
<comment type="function">
    <text evidence="1">Condensation of UDP-2,3-diacylglucosamine and 2,3-diacylglucosamine-1-phosphate to form lipid A disaccharide, a precursor of lipid A, a phosphorylated glycolipid that anchors the lipopolysaccharide to the outer membrane of the cell.</text>
</comment>
<evidence type="ECO:0000256" key="4">
    <source>
        <dbReference type="ARBA" id="ARBA00022516"/>
    </source>
</evidence>
<keyword evidence="7" id="KW-0808">Transferase</keyword>
<evidence type="ECO:0000256" key="1">
    <source>
        <dbReference type="ARBA" id="ARBA00002056"/>
    </source>
</evidence>
<dbReference type="PANTHER" id="PTHR30372:SF4">
    <property type="entry name" value="LIPID-A-DISACCHARIDE SYNTHASE, MITOCHONDRIAL-RELATED"/>
    <property type="match status" value="1"/>
</dbReference>
<dbReference type="GO" id="GO:0008915">
    <property type="term" value="F:lipid-A-disaccharide synthase activity"/>
    <property type="evidence" value="ECO:0007669"/>
    <property type="project" value="UniProtKB-EC"/>
</dbReference>
<dbReference type="GO" id="GO:0009245">
    <property type="term" value="P:lipid A biosynthetic process"/>
    <property type="evidence" value="ECO:0007669"/>
    <property type="project" value="UniProtKB-KW"/>
</dbReference>
<evidence type="ECO:0000256" key="6">
    <source>
        <dbReference type="ARBA" id="ARBA00022676"/>
    </source>
</evidence>
<sequence length="250" mass="28467">WSWGGFRSGILKSYCKRVYTIYPFEEKFLKKYGIDIRYVGNPFINKYLHIRESGNEKNANIIGLLPGSRRSEIIRHMPVLLRAVKIIRRRLSSIRFILGASSDVRGRIEEYVGDDDGIEITDGIIDVLNRAGLIIVASGTATFEVAVCGIPMIVIYRTSPLTYYAGRVLIRNKFIGLPNLIAGREIVPELIQGRMNEERIAKYVINLHNNKYLYESMHLELLSATEEMIGNTINPYENTVKDILEKVGLD</sequence>
<evidence type="ECO:0000256" key="2">
    <source>
        <dbReference type="ARBA" id="ARBA00012687"/>
    </source>
</evidence>
<comment type="catalytic activity">
    <reaction evidence="9">
        <text>a lipid X + a UDP-2-N,3-O-bis[(3R)-3-hydroxyacyl]-alpha-D-glucosamine = a lipid A disaccharide + UDP + H(+)</text>
        <dbReference type="Rhea" id="RHEA:67828"/>
        <dbReference type="ChEBI" id="CHEBI:15378"/>
        <dbReference type="ChEBI" id="CHEBI:58223"/>
        <dbReference type="ChEBI" id="CHEBI:137748"/>
        <dbReference type="ChEBI" id="CHEBI:176338"/>
        <dbReference type="ChEBI" id="CHEBI:176343"/>
        <dbReference type="EC" id="2.4.1.182"/>
    </reaction>
</comment>
<dbReference type="Gene3D" id="3.40.50.2000">
    <property type="entry name" value="Glycogen Phosphorylase B"/>
    <property type="match status" value="1"/>
</dbReference>
<keyword evidence="8" id="KW-0443">Lipid metabolism</keyword>
<keyword evidence="4" id="KW-0444">Lipid biosynthesis</keyword>
<dbReference type="InterPro" id="IPR003835">
    <property type="entry name" value="Glyco_trans_19"/>
</dbReference>
<name>A0A1W9S203_9BACT</name>
<dbReference type="GO" id="GO:0005543">
    <property type="term" value="F:phospholipid binding"/>
    <property type="evidence" value="ECO:0007669"/>
    <property type="project" value="TreeGrafter"/>
</dbReference>
<evidence type="ECO:0000313" key="10">
    <source>
        <dbReference type="EMBL" id="OQX90705.1"/>
    </source>
</evidence>
<dbReference type="GO" id="GO:0016020">
    <property type="term" value="C:membrane"/>
    <property type="evidence" value="ECO:0007669"/>
    <property type="project" value="GOC"/>
</dbReference>
<reference evidence="11" key="1">
    <citation type="submission" date="2017-03" db="EMBL/GenBank/DDBJ databases">
        <title>Novel pathways for hydrocarbon cycling and metabolic interdependencies in hydrothermal sediment communities.</title>
        <authorList>
            <person name="Dombrowski N."/>
            <person name="Seitz K."/>
            <person name="Teske A."/>
            <person name="Baker B."/>
        </authorList>
    </citation>
    <scope>NUCLEOTIDE SEQUENCE [LARGE SCALE GENOMIC DNA]</scope>
</reference>
<dbReference type="EMBL" id="NATQ01000033">
    <property type="protein sequence ID" value="OQX90705.1"/>
    <property type="molecule type" value="Genomic_DNA"/>
</dbReference>
<evidence type="ECO:0000256" key="7">
    <source>
        <dbReference type="ARBA" id="ARBA00022679"/>
    </source>
</evidence>
<dbReference type="PANTHER" id="PTHR30372">
    <property type="entry name" value="LIPID-A-DISACCHARIDE SYNTHASE"/>
    <property type="match status" value="1"/>
</dbReference>
<dbReference type="AlphaFoldDB" id="A0A1W9S203"/>
<evidence type="ECO:0000313" key="11">
    <source>
        <dbReference type="Proteomes" id="UP000192611"/>
    </source>
</evidence>
<gene>
    <name evidence="10" type="ORF">B6D57_02295</name>
</gene>
<dbReference type="Proteomes" id="UP000192611">
    <property type="component" value="Unassembled WGS sequence"/>
</dbReference>
<evidence type="ECO:0000256" key="8">
    <source>
        <dbReference type="ARBA" id="ARBA00023098"/>
    </source>
</evidence>
<feature type="non-terminal residue" evidence="10">
    <location>
        <position position="1"/>
    </location>
</feature>
<dbReference type="Pfam" id="PF02684">
    <property type="entry name" value="LpxB"/>
    <property type="match status" value="1"/>
</dbReference>
<evidence type="ECO:0000256" key="5">
    <source>
        <dbReference type="ARBA" id="ARBA00022556"/>
    </source>
</evidence>
<dbReference type="EC" id="2.4.1.182" evidence="2"/>
<proteinExistence type="predicted"/>
<evidence type="ECO:0000256" key="3">
    <source>
        <dbReference type="ARBA" id="ARBA00020902"/>
    </source>
</evidence>
<evidence type="ECO:0000256" key="9">
    <source>
        <dbReference type="ARBA" id="ARBA00048975"/>
    </source>
</evidence>
<keyword evidence="6" id="KW-0328">Glycosyltransferase</keyword>
<protein>
    <recommendedName>
        <fullName evidence="3">Lipid-A-disaccharide synthase</fullName>
        <ecNumber evidence="2">2.4.1.182</ecNumber>
    </recommendedName>
</protein>
<keyword evidence="5" id="KW-0441">Lipid A biosynthesis</keyword>